<dbReference type="AlphaFoldDB" id="B0SPM4"/>
<dbReference type="RefSeq" id="WP_012389988.1">
    <property type="nucleotide sequence ID" value="NC_010602.1"/>
</dbReference>
<dbReference type="OrthoDB" id="7951041at2"/>
<dbReference type="STRING" id="456481.LEPBI_I3064"/>
<sequence>MDLGKMYFEELDLNDKDKNRIQRMISILLLFSQLIFFSCKSVNKNPSNEKYFDEHLLKFERITDEQVLSLTDNKTLRHFDALFHGNQIEYNDRNGMTFLWYPKNKSLVVGLYKIKSNRAICFNYSGNVKNEANGDVGGVWNCQPLVLYLNTVVEIKNGNVFHFDDSKKVPFILNDYPEATIESLQEMAK</sequence>
<dbReference type="KEGG" id="lbi:LEPBI_I3064"/>
<dbReference type="BioCyc" id="LBIF456481:LEPBI_RS15000-MONOMER"/>
<proteinExistence type="predicted"/>
<name>B0SPM4_LEPBP</name>
<dbReference type="Proteomes" id="UP000001847">
    <property type="component" value="Chromosome I"/>
</dbReference>
<organism evidence="1 2">
    <name type="scientific">Leptospira biflexa serovar Patoc (strain Patoc 1 / ATCC 23582 / Paris)</name>
    <dbReference type="NCBI Taxonomy" id="456481"/>
    <lineage>
        <taxon>Bacteria</taxon>
        <taxon>Pseudomonadati</taxon>
        <taxon>Spirochaetota</taxon>
        <taxon>Spirochaetia</taxon>
        <taxon>Leptospirales</taxon>
        <taxon>Leptospiraceae</taxon>
        <taxon>Leptospira</taxon>
    </lineage>
</organism>
<keyword evidence="2" id="KW-1185">Reference proteome</keyword>
<evidence type="ECO:0000313" key="2">
    <source>
        <dbReference type="Proteomes" id="UP000001847"/>
    </source>
</evidence>
<accession>B0SPM4</accession>
<dbReference type="EMBL" id="CP000786">
    <property type="protein sequence ID" value="ABZ99130.1"/>
    <property type="molecule type" value="Genomic_DNA"/>
</dbReference>
<gene>
    <name evidence="1" type="ordered locus">LEPBI_I3064</name>
</gene>
<reference evidence="1 2" key="1">
    <citation type="journal article" date="2008" name="PLoS ONE">
        <title>Genome sequence of the saprophyte Leptospira biflexa provides insights into the evolution of Leptospira and the pathogenesis of leptospirosis.</title>
        <authorList>
            <person name="Picardeau M."/>
            <person name="Bulach D.M."/>
            <person name="Bouchier C."/>
            <person name="Zuerner R.L."/>
            <person name="Zidane N."/>
            <person name="Wilson P.J."/>
            <person name="Creno S."/>
            <person name="Kuczek E.S."/>
            <person name="Bommezzadri S."/>
            <person name="Davis J.C."/>
            <person name="McGrath A."/>
            <person name="Johnson M.J."/>
            <person name="Boursaux-Eude C."/>
            <person name="Seemann T."/>
            <person name="Rouy Z."/>
            <person name="Coppel R.L."/>
            <person name="Rood J.I."/>
            <person name="Lajus A."/>
            <person name="Davies J.K."/>
            <person name="Medigue C."/>
            <person name="Adler B."/>
        </authorList>
    </citation>
    <scope>NUCLEOTIDE SEQUENCE [LARGE SCALE GENOMIC DNA]</scope>
    <source>
        <strain evidence="2">Patoc 1 / ATCC 23582 / Paris</strain>
    </source>
</reference>
<evidence type="ECO:0000313" key="1">
    <source>
        <dbReference type="EMBL" id="ABZ99130.1"/>
    </source>
</evidence>
<protein>
    <submittedName>
        <fullName evidence="1">Uncharacterized protein</fullName>
    </submittedName>
</protein>
<dbReference type="HOGENOM" id="CLU_1432913_0_0_12"/>